<sequence>MSEDKWISRDPKTKKLAIRFRVQGFSKQFYIASGLKDTKRNREIVRSKRDAIVNDITLERFDSTLESYRFRAAGKAPAVAIAPQPPNYQYDLQQLWERYTGFQSSQLEKTTILTKYYSIANHIERLPTRSLDDAAKIREWALDNLTHYMAWELLNCLSRCCSWANDSALIIDNPFEKLKIKKPKQRSDDDDRRAFTLEQRDLIIETFENHPLHSHYAPLVKFLFLTGARPGEAFALTWGDISADCCKVNINKSCNGHRVRKGTKNGKKRVFPSKPGSKLQKTLLEHRPALHEPADLVFLSKAGKPMSSSVMVSFWHEWKSGSREKTYKYPGVVKSLADAGNVPYLKPYATRHTFATWAISNGISPDKVALWIGDTVETVLKYYCHPEIVSSECPDF</sequence>
<dbReference type="CDD" id="cd01189">
    <property type="entry name" value="INT_ICEBs1_C_like"/>
    <property type="match status" value="1"/>
</dbReference>
<evidence type="ECO:0000313" key="5">
    <source>
        <dbReference type="EMBL" id="MBH8575272.1"/>
    </source>
</evidence>
<keyword evidence="2" id="KW-0238">DNA-binding</keyword>
<reference evidence="5 6" key="1">
    <citation type="journal article" date="2021" name="Int. J. Syst. Evol. Microbiol.">
        <title>Amazonocrinis nigriterrae gen. nov., sp. nov., Atlanticothrix silvestris gen. nov., sp. nov. and Dendronalium phyllosphericum gen. nov., sp. nov., nostocacean cyanobacteria from Brazilian environments.</title>
        <authorList>
            <person name="Alvarenga D.O."/>
            <person name="Andreote A.P.D."/>
            <person name="Branco L.H.Z."/>
            <person name="Delbaje E."/>
            <person name="Cruz R.B."/>
            <person name="Varani A.M."/>
            <person name="Fiore M.F."/>
        </authorList>
    </citation>
    <scope>NUCLEOTIDE SEQUENCE [LARGE SCALE GENOMIC DNA]</scope>
    <source>
        <strain evidence="5 6">CENA369</strain>
    </source>
</reference>
<dbReference type="GO" id="GO:0003677">
    <property type="term" value="F:DNA binding"/>
    <property type="evidence" value="ECO:0007669"/>
    <property type="project" value="UniProtKB-KW"/>
</dbReference>
<dbReference type="InterPro" id="IPR011010">
    <property type="entry name" value="DNA_brk_join_enz"/>
</dbReference>
<keyword evidence="3" id="KW-0233">DNA recombination</keyword>
<dbReference type="PROSITE" id="PS51898">
    <property type="entry name" value="TYR_RECOMBINASE"/>
    <property type="match status" value="1"/>
</dbReference>
<dbReference type="PANTHER" id="PTHR30349:SF41">
    <property type="entry name" value="INTEGRASE_RECOMBINASE PROTEIN MJ0367-RELATED"/>
    <property type="match status" value="1"/>
</dbReference>
<dbReference type="GO" id="GO:0006310">
    <property type="term" value="P:DNA recombination"/>
    <property type="evidence" value="ECO:0007669"/>
    <property type="project" value="UniProtKB-KW"/>
</dbReference>
<accession>A0A8J7LET6</accession>
<dbReference type="RefSeq" id="WP_214434064.1">
    <property type="nucleotide sequence ID" value="NZ_CAWPUQ010000025.1"/>
</dbReference>
<evidence type="ECO:0000256" key="1">
    <source>
        <dbReference type="ARBA" id="ARBA00008857"/>
    </source>
</evidence>
<gene>
    <name evidence="5" type="ORF">I8752_20095</name>
</gene>
<dbReference type="InterPro" id="IPR022000">
    <property type="entry name" value="Min27-like_integrase_DNA_bind"/>
</dbReference>
<keyword evidence="6" id="KW-1185">Reference proteome</keyword>
<dbReference type="InterPro" id="IPR050090">
    <property type="entry name" value="Tyrosine_recombinase_XerCD"/>
</dbReference>
<dbReference type="Pfam" id="PF00589">
    <property type="entry name" value="Phage_integrase"/>
    <property type="match status" value="1"/>
</dbReference>
<dbReference type="PANTHER" id="PTHR30349">
    <property type="entry name" value="PHAGE INTEGRASE-RELATED"/>
    <property type="match status" value="1"/>
</dbReference>
<dbReference type="Proteomes" id="UP000662314">
    <property type="component" value="Unassembled WGS sequence"/>
</dbReference>
<protein>
    <submittedName>
        <fullName evidence="5">Tyrosine-type recombinase/integrase</fullName>
    </submittedName>
</protein>
<evidence type="ECO:0000256" key="2">
    <source>
        <dbReference type="ARBA" id="ARBA00023125"/>
    </source>
</evidence>
<dbReference type="SUPFAM" id="SSF56349">
    <property type="entry name" value="DNA breaking-rejoining enzymes"/>
    <property type="match status" value="1"/>
</dbReference>
<comment type="caution">
    <text evidence="5">The sequence shown here is derived from an EMBL/GenBank/DDBJ whole genome shotgun (WGS) entry which is preliminary data.</text>
</comment>
<evidence type="ECO:0000259" key="4">
    <source>
        <dbReference type="PROSITE" id="PS51898"/>
    </source>
</evidence>
<feature type="domain" description="Tyr recombinase" evidence="4">
    <location>
        <begin position="190"/>
        <end position="396"/>
    </location>
</feature>
<organism evidence="5 6">
    <name type="scientific">Dendronalium phyllosphericum CENA369</name>
    <dbReference type="NCBI Taxonomy" id="1725256"/>
    <lineage>
        <taxon>Bacteria</taxon>
        <taxon>Bacillati</taxon>
        <taxon>Cyanobacteriota</taxon>
        <taxon>Cyanophyceae</taxon>
        <taxon>Nostocales</taxon>
        <taxon>Nostocaceae</taxon>
        <taxon>Dendronalium</taxon>
        <taxon>Dendronalium phyllosphericum</taxon>
    </lineage>
</organism>
<dbReference type="Gene3D" id="1.10.443.10">
    <property type="entry name" value="Intergrase catalytic core"/>
    <property type="match status" value="1"/>
</dbReference>
<name>A0A8J7LET6_9NOST</name>
<dbReference type="GO" id="GO:0015074">
    <property type="term" value="P:DNA integration"/>
    <property type="evidence" value="ECO:0007669"/>
    <property type="project" value="InterPro"/>
</dbReference>
<comment type="similarity">
    <text evidence="1">Belongs to the 'phage' integrase family.</text>
</comment>
<dbReference type="AlphaFoldDB" id="A0A8J7LET6"/>
<dbReference type="InterPro" id="IPR013762">
    <property type="entry name" value="Integrase-like_cat_sf"/>
</dbReference>
<dbReference type="InterPro" id="IPR002104">
    <property type="entry name" value="Integrase_catalytic"/>
</dbReference>
<proteinExistence type="inferred from homology"/>
<dbReference type="Pfam" id="PF12167">
    <property type="entry name" value="Arm-DNA-bind_2"/>
    <property type="match status" value="1"/>
</dbReference>
<dbReference type="EMBL" id="JAECZA010000120">
    <property type="protein sequence ID" value="MBH8575272.1"/>
    <property type="molecule type" value="Genomic_DNA"/>
</dbReference>
<evidence type="ECO:0000313" key="6">
    <source>
        <dbReference type="Proteomes" id="UP000662314"/>
    </source>
</evidence>
<evidence type="ECO:0000256" key="3">
    <source>
        <dbReference type="ARBA" id="ARBA00023172"/>
    </source>
</evidence>